<evidence type="ECO:0000313" key="1">
    <source>
        <dbReference type="EMBL" id="MBX45712.1"/>
    </source>
</evidence>
<dbReference type="AlphaFoldDB" id="A0A2P2NT73"/>
<name>A0A2P2NT73_RHIMU</name>
<dbReference type="EMBL" id="GGEC01065228">
    <property type="protein sequence ID" value="MBX45712.1"/>
    <property type="molecule type" value="Transcribed_RNA"/>
</dbReference>
<organism evidence="1">
    <name type="scientific">Rhizophora mucronata</name>
    <name type="common">Asiatic mangrove</name>
    <dbReference type="NCBI Taxonomy" id="61149"/>
    <lineage>
        <taxon>Eukaryota</taxon>
        <taxon>Viridiplantae</taxon>
        <taxon>Streptophyta</taxon>
        <taxon>Embryophyta</taxon>
        <taxon>Tracheophyta</taxon>
        <taxon>Spermatophyta</taxon>
        <taxon>Magnoliopsida</taxon>
        <taxon>eudicotyledons</taxon>
        <taxon>Gunneridae</taxon>
        <taxon>Pentapetalae</taxon>
        <taxon>rosids</taxon>
        <taxon>fabids</taxon>
        <taxon>Malpighiales</taxon>
        <taxon>Rhizophoraceae</taxon>
        <taxon>Rhizophora</taxon>
    </lineage>
</organism>
<protein>
    <submittedName>
        <fullName evidence="1">Uncharacterized protein</fullName>
    </submittedName>
</protein>
<reference evidence="1" key="1">
    <citation type="submission" date="2018-02" db="EMBL/GenBank/DDBJ databases">
        <title>Rhizophora mucronata_Transcriptome.</title>
        <authorList>
            <person name="Meera S.P."/>
            <person name="Sreeshan A."/>
            <person name="Augustine A."/>
        </authorList>
    </citation>
    <scope>NUCLEOTIDE SEQUENCE</scope>
    <source>
        <tissue evidence="1">Leaf</tissue>
    </source>
</reference>
<proteinExistence type="predicted"/>
<sequence length="46" mass="5103">MPCLDPSVSLYNTRSSDRADLKGLLFKSNMNTLLKHPTQLGPNDRG</sequence>
<accession>A0A2P2NT73</accession>